<name>A0A1H6ECL7_9ACTN</name>
<organism evidence="1 2">
    <name type="scientific">Thermomonospora echinospora</name>
    <dbReference type="NCBI Taxonomy" id="1992"/>
    <lineage>
        <taxon>Bacteria</taxon>
        <taxon>Bacillati</taxon>
        <taxon>Actinomycetota</taxon>
        <taxon>Actinomycetes</taxon>
        <taxon>Streptosporangiales</taxon>
        <taxon>Thermomonosporaceae</taxon>
        <taxon>Thermomonospora</taxon>
    </lineage>
</organism>
<dbReference type="AlphaFoldDB" id="A0A1H6ECL7"/>
<evidence type="ECO:0000313" key="1">
    <source>
        <dbReference type="EMBL" id="SEG95013.1"/>
    </source>
</evidence>
<reference evidence="2" key="1">
    <citation type="submission" date="2016-10" db="EMBL/GenBank/DDBJ databases">
        <authorList>
            <person name="Varghese N."/>
            <person name="Submissions S."/>
        </authorList>
    </citation>
    <scope>NUCLEOTIDE SEQUENCE [LARGE SCALE GENOMIC DNA]</scope>
    <source>
        <strain evidence="2">DSM 43163</strain>
    </source>
</reference>
<protein>
    <submittedName>
        <fullName evidence="1">Uncharacterized protein</fullName>
    </submittedName>
</protein>
<evidence type="ECO:0000313" key="2">
    <source>
        <dbReference type="Proteomes" id="UP000236723"/>
    </source>
</evidence>
<proteinExistence type="predicted"/>
<feature type="non-terminal residue" evidence="1">
    <location>
        <position position="234"/>
    </location>
</feature>
<dbReference type="RefSeq" id="WP_160147267.1">
    <property type="nucleotide sequence ID" value="NZ_FNVO01000059.1"/>
</dbReference>
<dbReference type="Proteomes" id="UP000236723">
    <property type="component" value="Unassembled WGS sequence"/>
</dbReference>
<keyword evidence="2" id="KW-1185">Reference proteome</keyword>
<accession>A0A1H6ECL7</accession>
<gene>
    <name evidence="1" type="ORF">SAMN04489712_1591</name>
</gene>
<dbReference type="EMBL" id="FNVO01000059">
    <property type="protein sequence ID" value="SEG95013.1"/>
    <property type="molecule type" value="Genomic_DNA"/>
</dbReference>
<sequence length="234" mass="24129">MNEHTTGGLAAVTTHPGTVQVIVPDLGEDAPTWETLEETLATLRGWESDPPRQDLPPMRLPAPIAGGAALEALQRTLPAVLAVTGQRAAAAGLGTLRSPAEPGNAWGIAAGRMTERMPLRIIYLPAADAAVLARLPGALAAGDPDVADAAGQVLDAHGIIGGEDPAARLADHARRLTGLLDVELDDAERALADAIAATPATDDVVLTCEQHAVYRPLAARLLRTITGTSDPLDA</sequence>